<dbReference type="Gene3D" id="3.30.70.120">
    <property type="match status" value="1"/>
</dbReference>
<dbReference type="Pfam" id="PF03091">
    <property type="entry name" value="CutA1"/>
    <property type="match status" value="1"/>
</dbReference>
<reference evidence="2" key="1">
    <citation type="submission" date="2020-10" db="EMBL/GenBank/DDBJ databases">
        <title>Ca. Dormibacterota MAGs.</title>
        <authorList>
            <person name="Montgomery K."/>
        </authorList>
    </citation>
    <scope>NUCLEOTIDE SEQUENCE [LARGE SCALE GENOMIC DNA]</scope>
    <source>
        <strain evidence="2">SC8812_S17_10</strain>
    </source>
</reference>
<dbReference type="EMBL" id="JAEKNR010000249">
    <property type="protein sequence ID" value="MBJ7601537.1"/>
    <property type="molecule type" value="Genomic_DNA"/>
</dbReference>
<dbReference type="RefSeq" id="WP_338205799.1">
    <property type="nucleotide sequence ID" value="NZ_JAEKNR010000249.1"/>
</dbReference>
<name>A0A934NG19_9BACT</name>
<dbReference type="InterPro" id="IPR004323">
    <property type="entry name" value="Ion_tolerance_CutA"/>
</dbReference>
<proteinExistence type="inferred from homology"/>
<dbReference type="PANTHER" id="PTHR23419:SF8">
    <property type="entry name" value="FI09726P"/>
    <property type="match status" value="1"/>
</dbReference>
<evidence type="ECO:0000256" key="1">
    <source>
        <dbReference type="ARBA" id="ARBA00010169"/>
    </source>
</evidence>
<keyword evidence="3" id="KW-1185">Reference proteome</keyword>
<dbReference type="InterPro" id="IPR015867">
    <property type="entry name" value="N-reg_PII/ATP_PRibTrfase_C"/>
</dbReference>
<dbReference type="PANTHER" id="PTHR23419">
    <property type="entry name" value="DIVALENT CATION TOLERANCE CUTA-RELATED"/>
    <property type="match status" value="1"/>
</dbReference>
<evidence type="ECO:0000313" key="2">
    <source>
        <dbReference type="EMBL" id="MBJ7601537.1"/>
    </source>
</evidence>
<sequence>MQDGYLQVTTTTDSEVEARKLAELAVEARLAACGQVLSPITSVYWWQGKVETAQEWMVVLKTTAARVEQLIESLRAEHSYDTPEIVAVPIVSGNPAYLDWIAAETAEPERPSQA</sequence>
<dbReference type="AlphaFoldDB" id="A0A934NG19"/>
<dbReference type="Proteomes" id="UP000612893">
    <property type="component" value="Unassembled WGS sequence"/>
</dbReference>
<accession>A0A934NG19</accession>
<evidence type="ECO:0000313" key="3">
    <source>
        <dbReference type="Proteomes" id="UP000612893"/>
    </source>
</evidence>
<dbReference type="SUPFAM" id="SSF54913">
    <property type="entry name" value="GlnB-like"/>
    <property type="match status" value="1"/>
</dbReference>
<protein>
    <submittedName>
        <fullName evidence="2">Divalent-cation tolerance protein CutA</fullName>
    </submittedName>
</protein>
<comment type="caution">
    <text evidence="2">The sequence shown here is derived from an EMBL/GenBank/DDBJ whole genome shotgun (WGS) entry which is preliminary data.</text>
</comment>
<comment type="similarity">
    <text evidence="1">Belongs to the CutA family.</text>
</comment>
<gene>
    <name evidence="2" type="ORF">JF922_26105</name>
</gene>
<dbReference type="InterPro" id="IPR011322">
    <property type="entry name" value="N-reg_PII-like_a/b"/>
</dbReference>
<organism evidence="2 3">
    <name type="scientific">Candidatus Nephthysia bennettiae</name>
    <dbReference type="NCBI Taxonomy" id="3127016"/>
    <lineage>
        <taxon>Bacteria</taxon>
        <taxon>Bacillati</taxon>
        <taxon>Candidatus Dormiibacterota</taxon>
        <taxon>Candidatus Dormibacteria</taxon>
        <taxon>Candidatus Dormibacterales</taxon>
        <taxon>Candidatus Dormibacteraceae</taxon>
        <taxon>Candidatus Nephthysia</taxon>
    </lineage>
</organism>